<reference evidence="1 2" key="1">
    <citation type="journal article" date="2018" name="Front. Plant Sci.">
        <title>Red Clover (Trifolium pratense) and Zigzag Clover (T. medium) - A Picture of Genomic Similarities and Differences.</title>
        <authorList>
            <person name="Dluhosova J."/>
            <person name="Istvanek J."/>
            <person name="Nedelnik J."/>
            <person name="Repkova J."/>
        </authorList>
    </citation>
    <scope>NUCLEOTIDE SEQUENCE [LARGE SCALE GENOMIC DNA]</scope>
    <source>
        <strain evidence="2">cv. 10/8</strain>
        <tissue evidence="1">Leaf</tissue>
    </source>
</reference>
<accession>A0A392TU06</accession>
<protein>
    <submittedName>
        <fullName evidence="1">Non-LTR retrotransposon transposase</fullName>
    </submittedName>
</protein>
<dbReference type="AlphaFoldDB" id="A0A392TU06"/>
<dbReference type="Proteomes" id="UP000265520">
    <property type="component" value="Unassembled WGS sequence"/>
</dbReference>
<dbReference type="EMBL" id="LXQA010660649">
    <property type="protein sequence ID" value="MCI64663.1"/>
    <property type="molecule type" value="Genomic_DNA"/>
</dbReference>
<evidence type="ECO:0000313" key="2">
    <source>
        <dbReference type="Proteomes" id="UP000265520"/>
    </source>
</evidence>
<keyword evidence="2" id="KW-1185">Reference proteome</keyword>
<name>A0A392TU06_9FABA</name>
<proteinExistence type="predicted"/>
<feature type="non-terminal residue" evidence="1">
    <location>
        <position position="51"/>
    </location>
</feature>
<organism evidence="1 2">
    <name type="scientific">Trifolium medium</name>
    <dbReference type="NCBI Taxonomy" id="97028"/>
    <lineage>
        <taxon>Eukaryota</taxon>
        <taxon>Viridiplantae</taxon>
        <taxon>Streptophyta</taxon>
        <taxon>Embryophyta</taxon>
        <taxon>Tracheophyta</taxon>
        <taxon>Spermatophyta</taxon>
        <taxon>Magnoliopsida</taxon>
        <taxon>eudicotyledons</taxon>
        <taxon>Gunneridae</taxon>
        <taxon>Pentapetalae</taxon>
        <taxon>rosids</taxon>
        <taxon>fabids</taxon>
        <taxon>Fabales</taxon>
        <taxon>Fabaceae</taxon>
        <taxon>Papilionoideae</taxon>
        <taxon>50 kb inversion clade</taxon>
        <taxon>NPAAA clade</taxon>
        <taxon>Hologalegina</taxon>
        <taxon>IRL clade</taxon>
        <taxon>Trifolieae</taxon>
        <taxon>Trifolium</taxon>
    </lineage>
</organism>
<evidence type="ECO:0000313" key="1">
    <source>
        <dbReference type="EMBL" id="MCI64663.1"/>
    </source>
</evidence>
<sequence>MLVDRGGLWFRVLAARYGVERGRLKAGGRNGSPWWREIVRIRDGVDGLGGG</sequence>
<comment type="caution">
    <text evidence="1">The sequence shown here is derived from an EMBL/GenBank/DDBJ whole genome shotgun (WGS) entry which is preliminary data.</text>
</comment>